<evidence type="ECO:0000313" key="8">
    <source>
        <dbReference type="EMBL" id="SER30390.1"/>
    </source>
</evidence>
<keyword evidence="3" id="KW-0378">Hydrolase</keyword>
<dbReference type="InterPro" id="IPR012341">
    <property type="entry name" value="6hp_glycosidase-like_sf"/>
</dbReference>
<dbReference type="InterPro" id="IPR013737">
    <property type="entry name" value="Bac_rhamnosid_N"/>
</dbReference>
<feature type="domain" description="Alpha-L-rhamnosidase concanavalin-like" evidence="4">
    <location>
        <begin position="297"/>
        <end position="396"/>
    </location>
</feature>
<comment type="catalytic activity">
    <reaction evidence="1">
        <text>Hydrolysis of terminal non-reducing alpha-L-rhamnose residues in alpha-L-rhamnosides.</text>
        <dbReference type="EC" id="3.2.1.40"/>
    </reaction>
</comment>
<dbReference type="GO" id="GO:0005975">
    <property type="term" value="P:carbohydrate metabolic process"/>
    <property type="evidence" value="ECO:0007669"/>
    <property type="project" value="InterPro"/>
</dbReference>
<organism evidence="8 9">
    <name type="scientific">Butyrivibrio fibrisolvens</name>
    <dbReference type="NCBI Taxonomy" id="831"/>
    <lineage>
        <taxon>Bacteria</taxon>
        <taxon>Bacillati</taxon>
        <taxon>Bacillota</taxon>
        <taxon>Clostridia</taxon>
        <taxon>Lachnospirales</taxon>
        <taxon>Lachnospiraceae</taxon>
        <taxon>Butyrivibrio</taxon>
    </lineage>
</organism>
<evidence type="ECO:0000313" key="9">
    <source>
        <dbReference type="Proteomes" id="UP000182584"/>
    </source>
</evidence>
<dbReference type="OrthoDB" id="9761045at2"/>
<evidence type="ECO:0000259" key="7">
    <source>
        <dbReference type="Pfam" id="PF17390"/>
    </source>
</evidence>
<dbReference type="RefSeq" id="WP_074754508.1">
    <property type="nucleotide sequence ID" value="NZ_FOGJ01000004.1"/>
</dbReference>
<evidence type="ECO:0000256" key="3">
    <source>
        <dbReference type="ARBA" id="ARBA00022801"/>
    </source>
</evidence>
<evidence type="ECO:0000259" key="5">
    <source>
        <dbReference type="Pfam" id="PF08531"/>
    </source>
</evidence>
<feature type="domain" description="Alpha-L-rhamnosidase C-terminal" evidence="7">
    <location>
        <begin position="752"/>
        <end position="823"/>
    </location>
</feature>
<dbReference type="Gene3D" id="1.50.10.10">
    <property type="match status" value="1"/>
</dbReference>
<dbReference type="Proteomes" id="UP000182584">
    <property type="component" value="Unassembled WGS sequence"/>
</dbReference>
<evidence type="ECO:0000256" key="2">
    <source>
        <dbReference type="ARBA" id="ARBA00012652"/>
    </source>
</evidence>
<dbReference type="InterPro" id="IPR035398">
    <property type="entry name" value="Bac_rhamnosid_C"/>
</dbReference>
<reference evidence="8 9" key="1">
    <citation type="submission" date="2016-10" db="EMBL/GenBank/DDBJ databases">
        <authorList>
            <person name="de Groot N.N."/>
        </authorList>
    </citation>
    <scope>NUCLEOTIDE SEQUENCE [LARGE SCALE GENOMIC DNA]</scope>
    <source>
        <strain evidence="8 9">AR40</strain>
    </source>
</reference>
<feature type="domain" description="Alpha-L-rhamnosidase six-hairpin glycosidase" evidence="6">
    <location>
        <begin position="402"/>
        <end position="750"/>
    </location>
</feature>
<dbReference type="GO" id="GO:0030596">
    <property type="term" value="F:alpha-L-rhamnosidase activity"/>
    <property type="evidence" value="ECO:0007669"/>
    <property type="project" value="UniProtKB-EC"/>
</dbReference>
<dbReference type="eggNOG" id="COG3408">
    <property type="taxonomic scope" value="Bacteria"/>
</dbReference>
<dbReference type="Pfam" id="PF25788">
    <property type="entry name" value="Ig_Rha78A_N"/>
    <property type="match status" value="1"/>
</dbReference>
<dbReference type="AlphaFoldDB" id="A0A1H9N2Y9"/>
<dbReference type="EMBL" id="FOGJ01000004">
    <property type="protein sequence ID" value="SER30390.1"/>
    <property type="molecule type" value="Genomic_DNA"/>
</dbReference>
<dbReference type="Pfam" id="PF05592">
    <property type="entry name" value="Bac_rhamnosid"/>
    <property type="match status" value="1"/>
</dbReference>
<dbReference type="EC" id="3.2.1.40" evidence="2"/>
<evidence type="ECO:0000256" key="1">
    <source>
        <dbReference type="ARBA" id="ARBA00001445"/>
    </source>
</evidence>
<dbReference type="Gene3D" id="2.60.40.10">
    <property type="entry name" value="Immunoglobulins"/>
    <property type="match status" value="1"/>
</dbReference>
<name>A0A1H9N2Y9_BUTFI</name>
<evidence type="ECO:0000259" key="4">
    <source>
        <dbReference type="Pfam" id="PF05592"/>
    </source>
</evidence>
<sequence>MKITRTKLNGIVNPIGYEFNKIIASWNVEDTDSKILKAGKLEVAKDKAFTDIIFNKESEYLDQTGEKIDITLSSRTRYYWRVTVTGDKGDSAVSDIQYFETGKMDEPWSGKWIAADGDYHPIFSKKIDLDKKVRAARLYVSCLGVFEAYIDDKKIGNEILTPYINDYETGMQIITFDVADDLRSGCILSIQVAKGWYMSNFGLDNGVNFGDRMEAIAELHVTYEDGTSEVIGTDSSWDVAESDVKESGIYYGEDLDRSAGIVEKGKAIEVPATRKLLDRYSIPVIVKEVLTVKEIIHTPAGETVIDFGQNHAGVMELDADFPKGTVITIDCGEVLQKGNFYRDNYRSARSRFVYTSDGRKETVHPRFTFFGYRYIRIQGWPDDVSLTPDKIRSNVLYSDMERTGCIETSNPKINRLYENCIWGQKSNFLDMPTDCPQRNERLGWTGDAQVFSQTASYNMDTRAFYNKYLKDLYLDAKRHDGAVASFLPSNAGLNQAATASIWGDVGTFVPNVLYNTFGSLDDVREHYDLMKGWVDYMHRYDIEHGDNGLFILPFQFGDWLGLDGITEQSVKGGTDDGYLGSVYYYRSTVITARMAERLGFEADRKSYDDLADKIRKAILNEYFSQTGRLACDTQAAYIVALAFDIYVDRDKLIDQFIARLNKDCYQIKCGFVGAPLLCTTLAKCGRMDLAYHFLLSENFPSWLYCVNLGATTIWERWNSLLEDGSISGTGMNSLNHYSYGTIVQFMYEYIGGITPHEAGFRVADICPQPSMRFRYFNVAMTTAGGRYVSNWKIAEEGTLTLNIEVPFNAKANVTLPRFSKEKLSVSGFDASIINDDGKVTLDAGAYEISYMPCHDYRCIYSENTRLSELAGDKEVLDLLKKDLPQAYGAIEKKDKEMGNLTLGTLPTLFYMGFKPEVVNKVNDKIFALKRW</sequence>
<dbReference type="PANTHER" id="PTHR33307:SF6">
    <property type="entry name" value="ALPHA-RHAMNOSIDASE (EUROFUNG)-RELATED"/>
    <property type="match status" value="1"/>
</dbReference>
<dbReference type="Gene3D" id="2.60.120.260">
    <property type="entry name" value="Galactose-binding domain-like"/>
    <property type="match status" value="2"/>
</dbReference>
<accession>A0A1H9N2Y9</accession>
<dbReference type="Pfam" id="PF17389">
    <property type="entry name" value="Bac_rhamnosid6H"/>
    <property type="match status" value="1"/>
</dbReference>
<gene>
    <name evidence="8" type="ORF">SAMN04487884_10425</name>
</gene>
<dbReference type="InterPro" id="IPR013783">
    <property type="entry name" value="Ig-like_fold"/>
</dbReference>
<proteinExistence type="predicted"/>
<dbReference type="InterPro" id="IPR035396">
    <property type="entry name" value="Bac_rhamnosid6H"/>
</dbReference>
<evidence type="ECO:0000259" key="6">
    <source>
        <dbReference type="Pfam" id="PF17389"/>
    </source>
</evidence>
<dbReference type="PANTHER" id="PTHR33307">
    <property type="entry name" value="ALPHA-RHAMNOSIDASE (EUROFUNG)"/>
    <property type="match status" value="1"/>
</dbReference>
<dbReference type="InterPro" id="IPR008928">
    <property type="entry name" value="6-hairpin_glycosidase_sf"/>
</dbReference>
<dbReference type="InterPro" id="IPR008902">
    <property type="entry name" value="Rhamnosid_concanavalin"/>
</dbReference>
<dbReference type="SUPFAM" id="SSF48208">
    <property type="entry name" value="Six-hairpin glycosidases"/>
    <property type="match status" value="1"/>
</dbReference>
<feature type="domain" description="Bacterial alpha-L-rhamnosidase N-terminal" evidence="5">
    <location>
        <begin position="131"/>
        <end position="258"/>
    </location>
</feature>
<dbReference type="Pfam" id="PF17390">
    <property type="entry name" value="Bac_rhamnosid_C"/>
    <property type="match status" value="1"/>
</dbReference>
<protein>
    <recommendedName>
        <fullName evidence="2">alpha-L-rhamnosidase</fullName>
        <ecNumber evidence="2">3.2.1.40</ecNumber>
    </recommendedName>
</protein>
<dbReference type="Gene3D" id="2.60.420.10">
    <property type="entry name" value="Maltose phosphorylase, domain 3"/>
    <property type="match status" value="1"/>
</dbReference>
<dbReference type="Pfam" id="PF08531">
    <property type="entry name" value="Bac_rhamnosid_N"/>
    <property type="match status" value="1"/>
</dbReference>
<dbReference type="InterPro" id="IPR016007">
    <property type="entry name" value="Alpha_rhamnosid"/>
</dbReference>
<dbReference type="PIRSF" id="PIRSF010631">
    <property type="entry name" value="A-rhamnsds"/>
    <property type="match status" value="1"/>
</dbReference>